<keyword evidence="5" id="KW-0472">Membrane</keyword>
<dbReference type="Gene3D" id="3.40.50.150">
    <property type="entry name" value="Vaccinia Virus protein VP39"/>
    <property type="match status" value="1"/>
</dbReference>
<gene>
    <name evidence="6" type="ORF">Zmor_017008</name>
</gene>
<dbReference type="Proteomes" id="UP001168821">
    <property type="component" value="Unassembled WGS sequence"/>
</dbReference>
<dbReference type="InterPro" id="IPR029063">
    <property type="entry name" value="SAM-dependent_MTases_sf"/>
</dbReference>
<name>A0AA38MC28_9CUCU</name>
<evidence type="ECO:0008006" key="8">
    <source>
        <dbReference type="Google" id="ProtNLM"/>
    </source>
</evidence>
<evidence type="ECO:0000256" key="2">
    <source>
        <dbReference type="ARBA" id="ARBA00022603"/>
    </source>
</evidence>
<evidence type="ECO:0000256" key="4">
    <source>
        <dbReference type="ARBA" id="ARBA00022691"/>
    </source>
</evidence>
<sequence length="200" mass="21788">MDEGVDLSANNNQKPSKVGLAGKILVGLTGGAALGLSVVCASFVSPAFRKFCLPYIPATKNQVDNIVVALAGRGGSLLDLGSGDGRIVLEAARRDFVAHGVELNLWLVLYSKLDALRKGLGNKVDFYRRDLWKFNLSGYDNIVIFGVEQMMADLEKKFDLECKNGCNVVACRFPLPNKTPVRTYGCGIDTVWVYVFNKPP</sequence>
<dbReference type="PANTHER" id="PTHR13610">
    <property type="entry name" value="METHYLTRANSFERASE DOMAIN-CONTAINING PROTEIN"/>
    <property type="match status" value="1"/>
</dbReference>
<dbReference type="SUPFAM" id="SSF53335">
    <property type="entry name" value="S-adenosyl-L-methionine-dependent methyltransferases"/>
    <property type="match status" value="1"/>
</dbReference>
<dbReference type="GO" id="GO:0005739">
    <property type="term" value="C:mitochondrion"/>
    <property type="evidence" value="ECO:0007669"/>
    <property type="project" value="TreeGrafter"/>
</dbReference>
<dbReference type="GO" id="GO:1905706">
    <property type="term" value="P:regulation of mitochondrial ATP synthesis coupled proton transport"/>
    <property type="evidence" value="ECO:0007669"/>
    <property type="project" value="TreeGrafter"/>
</dbReference>
<keyword evidence="5" id="KW-1133">Transmembrane helix</keyword>
<dbReference type="AlphaFoldDB" id="A0AA38MC28"/>
<evidence type="ECO:0000313" key="6">
    <source>
        <dbReference type="EMBL" id="KAJ3650933.1"/>
    </source>
</evidence>
<feature type="transmembrane region" description="Helical" evidence="5">
    <location>
        <begin position="20"/>
        <end position="44"/>
    </location>
</feature>
<dbReference type="InterPro" id="IPR026170">
    <property type="entry name" value="FAM173A/B"/>
</dbReference>
<keyword evidence="7" id="KW-1185">Reference proteome</keyword>
<dbReference type="GO" id="GO:0032259">
    <property type="term" value="P:methylation"/>
    <property type="evidence" value="ECO:0007669"/>
    <property type="project" value="UniProtKB-KW"/>
</dbReference>
<evidence type="ECO:0000256" key="3">
    <source>
        <dbReference type="ARBA" id="ARBA00022679"/>
    </source>
</evidence>
<evidence type="ECO:0000256" key="5">
    <source>
        <dbReference type="SAM" id="Phobius"/>
    </source>
</evidence>
<comment type="caution">
    <text evidence="6">The sequence shown here is derived from an EMBL/GenBank/DDBJ whole genome shotgun (WGS) entry which is preliminary data.</text>
</comment>
<keyword evidence="3" id="KW-0808">Transferase</keyword>
<evidence type="ECO:0000256" key="1">
    <source>
        <dbReference type="ARBA" id="ARBA00010633"/>
    </source>
</evidence>
<dbReference type="GO" id="GO:0016279">
    <property type="term" value="F:protein-lysine N-methyltransferase activity"/>
    <property type="evidence" value="ECO:0007669"/>
    <property type="project" value="InterPro"/>
</dbReference>
<reference evidence="6" key="1">
    <citation type="journal article" date="2023" name="G3 (Bethesda)">
        <title>Whole genome assemblies of Zophobas morio and Tenebrio molitor.</title>
        <authorList>
            <person name="Kaur S."/>
            <person name="Stinson S.A."/>
            <person name="diCenzo G.C."/>
        </authorList>
    </citation>
    <scope>NUCLEOTIDE SEQUENCE</scope>
    <source>
        <strain evidence="6">QUZm001</strain>
    </source>
</reference>
<keyword evidence="2" id="KW-0489">Methyltransferase</keyword>
<keyword evidence="5" id="KW-0812">Transmembrane</keyword>
<proteinExistence type="inferred from homology"/>
<evidence type="ECO:0000313" key="7">
    <source>
        <dbReference type="Proteomes" id="UP001168821"/>
    </source>
</evidence>
<dbReference type="PANTHER" id="PTHR13610:SF9">
    <property type="entry name" value="FI06469P"/>
    <property type="match status" value="1"/>
</dbReference>
<organism evidence="6 7">
    <name type="scientific">Zophobas morio</name>
    <dbReference type="NCBI Taxonomy" id="2755281"/>
    <lineage>
        <taxon>Eukaryota</taxon>
        <taxon>Metazoa</taxon>
        <taxon>Ecdysozoa</taxon>
        <taxon>Arthropoda</taxon>
        <taxon>Hexapoda</taxon>
        <taxon>Insecta</taxon>
        <taxon>Pterygota</taxon>
        <taxon>Neoptera</taxon>
        <taxon>Endopterygota</taxon>
        <taxon>Coleoptera</taxon>
        <taxon>Polyphaga</taxon>
        <taxon>Cucujiformia</taxon>
        <taxon>Tenebrionidae</taxon>
        <taxon>Zophobas</taxon>
    </lineage>
</organism>
<accession>A0AA38MC28</accession>
<comment type="similarity">
    <text evidence="1">Belongs to the ANT/ATPSC lysine N-methyltransferase family.</text>
</comment>
<keyword evidence="4" id="KW-0949">S-adenosyl-L-methionine</keyword>
<dbReference type="EMBL" id="JALNTZ010000005">
    <property type="protein sequence ID" value="KAJ3650933.1"/>
    <property type="molecule type" value="Genomic_DNA"/>
</dbReference>
<protein>
    <recommendedName>
        <fullName evidence="8">Protein FAM173B</fullName>
    </recommendedName>
</protein>